<dbReference type="Proteomes" id="UP001489004">
    <property type="component" value="Unassembled WGS sequence"/>
</dbReference>
<evidence type="ECO:0000313" key="6">
    <source>
        <dbReference type="EMBL" id="KAK9814713.1"/>
    </source>
</evidence>
<keyword evidence="5" id="KW-0067">ATP-binding</keyword>
<evidence type="ECO:0000256" key="4">
    <source>
        <dbReference type="ARBA" id="ARBA00022741"/>
    </source>
</evidence>
<keyword evidence="4" id="KW-0547">Nucleotide-binding</keyword>
<dbReference type="EMBL" id="JALJOR010000007">
    <property type="protein sequence ID" value="KAK9814713.1"/>
    <property type="molecule type" value="Genomic_DNA"/>
</dbReference>
<dbReference type="GO" id="GO:0015630">
    <property type="term" value="C:microtubule cytoskeleton"/>
    <property type="evidence" value="ECO:0007669"/>
    <property type="project" value="TreeGrafter"/>
</dbReference>
<comment type="caution">
    <text evidence="6">The sequence shown here is derived from an EMBL/GenBank/DDBJ whole genome shotgun (WGS) entry which is preliminary data.</text>
</comment>
<dbReference type="GO" id="GO:0005524">
    <property type="term" value="F:ATP binding"/>
    <property type="evidence" value="ECO:0007669"/>
    <property type="project" value="UniProtKB-KW"/>
</dbReference>
<dbReference type="SUPFAM" id="SSF56059">
    <property type="entry name" value="Glutathione synthetase ATP-binding domain-like"/>
    <property type="match status" value="1"/>
</dbReference>
<dbReference type="GO" id="GO:0005737">
    <property type="term" value="C:cytoplasm"/>
    <property type="evidence" value="ECO:0007669"/>
    <property type="project" value="UniProtKB-SubCell"/>
</dbReference>
<dbReference type="AlphaFoldDB" id="A0AAW1PXP1"/>
<keyword evidence="3" id="KW-0436">Ligase</keyword>
<organism evidence="6 7">
    <name type="scientific">[Myrmecia] bisecta</name>
    <dbReference type="NCBI Taxonomy" id="41462"/>
    <lineage>
        <taxon>Eukaryota</taxon>
        <taxon>Viridiplantae</taxon>
        <taxon>Chlorophyta</taxon>
        <taxon>core chlorophytes</taxon>
        <taxon>Trebouxiophyceae</taxon>
        <taxon>Trebouxiales</taxon>
        <taxon>Trebouxiaceae</taxon>
        <taxon>Myrmecia</taxon>
    </lineage>
</organism>
<evidence type="ECO:0000256" key="5">
    <source>
        <dbReference type="ARBA" id="ARBA00022840"/>
    </source>
</evidence>
<accession>A0AAW1PXP1</accession>
<reference evidence="6 7" key="1">
    <citation type="journal article" date="2024" name="Nat. Commun.">
        <title>Phylogenomics reveals the evolutionary origins of lichenization in chlorophyte algae.</title>
        <authorList>
            <person name="Puginier C."/>
            <person name="Libourel C."/>
            <person name="Otte J."/>
            <person name="Skaloud P."/>
            <person name="Haon M."/>
            <person name="Grisel S."/>
            <person name="Petersen M."/>
            <person name="Berrin J.G."/>
            <person name="Delaux P.M."/>
            <person name="Dal Grande F."/>
            <person name="Keller J."/>
        </authorList>
    </citation>
    <scope>NUCLEOTIDE SEQUENCE [LARGE SCALE GENOMIC DNA]</scope>
    <source>
        <strain evidence="6 7">SAG 2043</strain>
    </source>
</reference>
<evidence type="ECO:0000256" key="3">
    <source>
        <dbReference type="ARBA" id="ARBA00022598"/>
    </source>
</evidence>
<sequence>MANLAKFQERNQAFIKLLEDRRLQHKLQAAQVWQKNFAQWRRTNNVSTTTKVYVITGAYPDVRSALSARGYFENPDPDSQYFDIKWCLKTRSIYSPRLQQPQLANHFSRANECLTTKYGLLLSMQSLKWHYNVNYYTFYPRSFDISDPHEWRAFSACQHHLDCQDRLIDEEKQEGQPGPTDVSAEQWGMLLGCPCFVAGSPAADGSASLALEDHLRQEVQKMLEHMQQRGVQFSIAGPNNIWIMKPGGASRGRGISCSNNMEEIRERLQGSQQDPVKSRRWIVQKYIERPLIIHDRKFDIRQWVLVTGLDPLTIWFYQDSYLRFCAEDYDATNISNVYSHLSNNCIARRSTQFESGSLGDGNMWSSADFERYLATTVSDRPGLWRNHIQPQMKRIVEMTLACATDTLEQRQNSFELFGFDFAVDTSYNVWLIEVNCSPSLEHSTPVTARMVKAMVDDLFKVVLDVPVQCKGEARETQGITAPKEADGSPFTEATALVGVVDRRR</sequence>
<evidence type="ECO:0000256" key="1">
    <source>
        <dbReference type="ARBA" id="ARBA00004496"/>
    </source>
</evidence>
<dbReference type="PANTHER" id="PTHR45870:SF2">
    <property type="entry name" value="TUBULIN MONOGLYCYLASE TTLL3"/>
    <property type="match status" value="1"/>
</dbReference>
<evidence type="ECO:0000256" key="2">
    <source>
        <dbReference type="ARBA" id="ARBA00022490"/>
    </source>
</evidence>
<evidence type="ECO:0008006" key="8">
    <source>
        <dbReference type="Google" id="ProtNLM"/>
    </source>
</evidence>
<dbReference type="Pfam" id="PF03133">
    <property type="entry name" value="TTL"/>
    <property type="match status" value="1"/>
</dbReference>
<evidence type="ECO:0000313" key="7">
    <source>
        <dbReference type="Proteomes" id="UP001489004"/>
    </source>
</evidence>
<dbReference type="PANTHER" id="PTHR45870">
    <property type="entry name" value="TUBULIN MONOGLYCYLASE TTLL3"/>
    <property type="match status" value="1"/>
</dbReference>
<name>A0AAW1PXP1_9CHLO</name>
<gene>
    <name evidence="6" type="ORF">WJX72_010319</name>
</gene>
<protein>
    <recommendedName>
        <fullName evidence="8">Tubulin glycylase 3A</fullName>
    </recommendedName>
</protein>
<dbReference type="GO" id="GO:0070736">
    <property type="term" value="F:protein-glycine ligase activity, initiating"/>
    <property type="evidence" value="ECO:0007669"/>
    <property type="project" value="TreeGrafter"/>
</dbReference>
<keyword evidence="7" id="KW-1185">Reference proteome</keyword>
<dbReference type="InterPro" id="IPR004344">
    <property type="entry name" value="TTL/TTLL_fam"/>
</dbReference>
<keyword evidence="2" id="KW-0963">Cytoplasm</keyword>
<dbReference type="Gene3D" id="3.30.470.20">
    <property type="entry name" value="ATP-grasp fold, B domain"/>
    <property type="match status" value="1"/>
</dbReference>
<dbReference type="InterPro" id="IPR051437">
    <property type="entry name" value="TTLL_monoglycylase"/>
</dbReference>
<dbReference type="PROSITE" id="PS51221">
    <property type="entry name" value="TTL"/>
    <property type="match status" value="1"/>
</dbReference>
<proteinExistence type="predicted"/>
<comment type="subcellular location">
    <subcellularLocation>
        <location evidence="1">Cytoplasm</location>
    </subcellularLocation>
</comment>